<comment type="caution">
    <text evidence="1">The sequence shown here is derived from an EMBL/GenBank/DDBJ whole genome shotgun (WGS) entry which is preliminary data.</text>
</comment>
<dbReference type="InterPro" id="IPR029063">
    <property type="entry name" value="SAM-dependent_MTases_sf"/>
</dbReference>
<dbReference type="InterPro" id="IPR019410">
    <property type="entry name" value="Methyltransf_16"/>
</dbReference>
<dbReference type="GO" id="GO:0005829">
    <property type="term" value="C:cytosol"/>
    <property type="evidence" value="ECO:0007669"/>
    <property type="project" value="TreeGrafter"/>
</dbReference>
<sequence>MGHGSPLDFPQVWQRPSFEDLIACLRKLQVEPPVWNPNTPRRVILENQYNAARSRKEIAAYLASVIKSDLRWIKDDEQKEALWDEASRRFSERCGRAGMGEITRRWPFASEAYLSFELIVREPPITGDALGHKTWGSSYFLAQLLDQIAAKSLSHLLAPELGPPSNVLELGSGTGLCGMAAAAIWGTHVYLSDLPNIVPNLAHNIEKNRETIKALGGNVDAGSLTWGGSDEDDDDEMFAQKNQFKIVLIADALYDDDHPALLASAVRDHLMHSDDARVVMMTPFRDDITRKLFAQFRETLASGERPLVCLEEHSLTGMDDWGEDEEPSEIECWWGVFGSAPKK</sequence>
<evidence type="ECO:0000313" key="1">
    <source>
        <dbReference type="EMBL" id="KAI1857123.1"/>
    </source>
</evidence>
<proteinExistence type="predicted"/>
<protein>
    <submittedName>
        <fullName evidence="1">Uncharacterized protein</fullName>
    </submittedName>
</protein>
<dbReference type="Proteomes" id="UP000829685">
    <property type="component" value="Unassembled WGS sequence"/>
</dbReference>
<organism evidence="1 2">
    <name type="scientific">Neoarthrinium moseri</name>
    <dbReference type="NCBI Taxonomy" id="1658444"/>
    <lineage>
        <taxon>Eukaryota</taxon>
        <taxon>Fungi</taxon>
        <taxon>Dikarya</taxon>
        <taxon>Ascomycota</taxon>
        <taxon>Pezizomycotina</taxon>
        <taxon>Sordariomycetes</taxon>
        <taxon>Xylariomycetidae</taxon>
        <taxon>Amphisphaeriales</taxon>
        <taxon>Apiosporaceae</taxon>
        <taxon>Neoarthrinium</taxon>
    </lineage>
</organism>
<keyword evidence="2" id="KW-1185">Reference proteome</keyword>
<name>A0A9P9WCV5_9PEZI</name>
<dbReference type="EMBL" id="JAFIMR010000041">
    <property type="protein sequence ID" value="KAI1857123.1"/>
    <property type="molecule type" value="Genomic_DNA"/>
</dbReference>
<dbReference type="PANTHER" id="PTHR14614:SF156">
    <property type="entry name" value="PROTEIN-LYSINE N-METHYLTRANSFERASE EFM2"/>
    <property type="match status" value="1"/>
</dbReference>
<evidence type="ECO:0000313" key="2">
    <source>
        <dbReference type="Proteomes" id="UP000829685"/>
    </source>
</evidence>
<dbReference type="AlphaFoldDB" id="A0A9P9WCV5"/>
<dbReference type="GO" id="GO:0008757">
    <property type="term" value="F:S-adenosylmethionine-dependent methyltransferase activity"/>
    <property type="evidence" value="ECO:0007669"/>
    <property type="project" value="UniProtKB-ARBA"/>
</dbReference>
<dbReference type="Gene3D" id="3.40.50.150">
    <property type="entry name" value="Vaccinia Virus protein VP39"/>
    <property type="match status" value="1"/>
</dbReference>
<accession>A0A9P9WCV5</accession>
<gene>
    <name evidence="1" type="ORF">JX265_011324</name>
</gene>
<dbReference type="PANTHER" id="PTHR14614">
    <property type="entry name" value="HEPATOCELLULAR CARCINOMA-ASSOCIATED ANTIGEN"/>
    <property type="match status" value="1"/>
</dbReference>
<dbReference type="SUPFAM" id="SSF53335">
    <property type="entry name" value="S-adenosyl-L-methionine-dependent methyltransferases"/>
    <property type="match status" value="1"/>
</dbReference>
<reference evidence="1" key="1">
    <citation type="submission" date="2021-03" db="EMBL/GenBank/DDBJ databases">
        <title>Revisited historic fungal species revealed as producer of novel bioactive compounds through whole genome sequencing and comparative genomics.</title>
        <authorList>
            <person name="Vignolle G.A."/>
            <person name="Hochenegger N."/>
            <person name="Mach R.L."/>
            <person name="Mach-Aigner A.R."/>
            <person name="Javad Rahimi M."/>
            <person name="Salim K.A."/>
            <person name="Chan C.M."/>
            <person name="Lim L.B.L."/>
            <person name="Cai F."/>
            <person name="Druzhinina I.S."/>
            <person name="U'Ren J.M."/>
            <person name="Derntl C."/>
        </authorList>
    </citation>
    <scope>NUCLEOTIDE SEQUENCE</scope>
    <source>
        <strain evidence="1">TUCIM 5799</strain>
    </source>
</reference>
<dbReference type="Pfam" id="PF10294">
    <property type="entry name" value="Methyltransf_16"/>
    <property type="match status" value="1"/>
</dbReference>